<name>A0A195F9J1_9HYME</name>
<dbReference type="AlphaFoldDB" id="A0A195F9J1"/>
<sequence length="140" mass="15730">MNEQLRINSSQSELKRVKADRRSDLARDTTGRKCHANARLFCDVGEQEDPSRERAAGTSHSQDTGTTVADLVRPPGGEGRTPPLRARSLLDPPFWIIRQCFRVTSITLDPARVKIRVGPKVHCGKVPYRGIFRRPLVRVC</sequence>
<gene>
    <name evidence="2" type="ORF">ALC56_08837</name>
</gene>
<dbReference type="EMBL" id="KQ981727">
    <property type="protein sequence ID" value="KYN37046.1"/>
    <property type="molecule type" value="Genomic_DNA"/>
</dbReference>
<feature type="compositionally biased region" description="Basic and acidic residues" evidence="1">
    <location>
        <begin position="13"/>
        <end position="30"/>
    </location>
</feature>
<keyword evidence="3" id="KW-1185">Reference proteome</keyword>
<dbReference type="Proteomes" id="UP000078541">
    <property type="component" value="Unassembled WGS sequence"/>
</dbReference>
<feature type="compositionally biased region" description="Polar residues" evidence="1">
    <location>
        <begin position="1"/>
        <end position="12"/>
    </location>
</feature>
<accession>A0A195F9J1</accession>
<organism evidence="2 3">
    <name type="scientific">Trachymyrmex septentrionalis</name>
    <dbReference type="NCBI Taxonomy" id="34720"/>
    <lineage>
        <taxon>Eukaryota</taxon>
        <taxon>Metazoa</taxon>
        <taxon>Ecdysozoa</taxon>
        <taxon>Arthropoda</taxon>
        <taxon>Hexapoda</taxon>
        <taxon>Insecta</taxon>
        <taxon>Pterygota</taxon>
        <taxon>Neoptera</taxon>
        <taxon>Endopterygota</taxon>
        <taxon>Hymenoptera</taxon>
        <taxon>Apocrita</taxon>
        <taxon>Aculeata</taxon>
        <taxon>Formicoidea</taxon>
        <taxon>Formicidae</taxon>
        <taxon>Myrmicinae</taxon>
        <taxon>Trachymyrmex</taxon>
    </lineage>
</organism>
<feature type="region of interest" description="Disordered" evidence="1">
    <location>
        <begin position="1"/>
        <end position="30"/>
    </location>
</feature>
<protein>
    <submittedName>
        <fullName evidence="2">Uncharacterized protein</fullName>
    </submittedName>
</protein>
<evidence type="ECO:0000256" key="1">
    <source>
        <dbReference type="SAM" id="MobiDB-lite"/>
    </source>
</evidence>
<proteinExistence type="predicted"/>
<reference evidence="2 3" key="1">
    <citation type="submission" date="2016-03" db="EMBL/GenBank/DDBJ databases">
        <title>Trachymyrmex septentrionalis WGS genome.</title>
        <authorList>
            <person name="Nygaard S."/>
            <person name="Hu H."/>
            <person name="Boomsma J."/>
            <person name="Zhang G."/>
        </authorList>
    </citation>
    <scope>NUCLEOTIDE SEQUENCE [LARGE SCALE GENOMIC DNA]</scope>
    <source>
        <strain evidence="2">Tsep2-gDNA-1</strain>
        <tissue evidence="2">Whole body</tissue>
    </source>
</reference>
<feature type="compositionally biased region" description="Polar residues" evidence="1">
    <location>
        <begin position="58"/>
        <end position="67"/>
    </location>
</feature>
<evidence type="ECO:0000313" key="3">
    <source>
        <dbReference type="Proteomes" id="UP000078541"/>
    </source>
</evidence>
<evidence type="ECO:0000313" key="2">
    <source>
        <dbReference type="EMBL" id="KYN37046.1"/>
    </source>
</evidence>
<feature type="region of interest" description="Disordered" evidence="1">
    <location>
        <begin position="45"/>
        <end position="85"/>
    </location>
</feature>